<dbReference type="SUPFAM" id="SSF56672">
    <property type="entry name" value="DNA/RNA polymerases"/>
    <property type="match status" value="1"/>
</dbReference>
<feature type="region of interest" description="Disordered" evidence="7">
    <location>
        <begin position="652"/>
        <end position="671"/>
    </location>
</feature>
<protein>
    <recommendedName>
        <fullName evidence="1">RNA-directed DNA polymerase</fullName>
        <ecNumber evidence="1">2.7.7.49</ecNumber>
    </recommendedName>
</protein>
<dbReference type="Pfam" id="PF00078">
    <property type="entry name" value="RVT_1"/>
    <property type="match status" value="1"/>
</dbReference>
<dbReference type="InterPro" id="IPR043128">
    <property type="entry name" value="Rev_trsase/Diguanyl_cyclase"/>
</dbReference>
<dbReference type="Gene3D" id="3.30.70.270">
    <property type="match status" value="2"/>
</dbReference>
<dbReference type="InterPro" id="IPR041588">
    <property type="entry name" value="Integrase_H2C2"/>
</dbReference>
<evidence type="ECO:0000313" key="13">
    <source>
        <dbReference type="Proteomes" id="UP000054047"/>
    </source>
</evidence>
<dbReference type="PANTHER" id="PTHR37984">
    <property type="entry name" value="PROTEIN CBG26694"/>
    <property type="match status" value="1"/>
</dbReference>
<evidence type="ECO:0000259" key="11">
    <source>
        <dbReference type="Pfam" id="PF17921"/>
    </source>
</evidence>
<dbReference type="GO" id="GO:0003964">
    <property type="term" value="F:RNA-directed DNA polymerase activity"/>
    <property type="evidence" value="ECO:0007669"/>
    <property type="project" value="UniProtKB-KW"/>
</dbReference>
<evidence type="ECO:0000256" key="3">
    <source>
        <dbReference type="ARBA" id="ARBA00022695"/>
    </source>
</evidence>
<feature type="region of interest" description="Disordered" evidence="7">
    <location>
        <begin position="348"/>
        <end position="424"/>
    </location>
</feature>
<evidence type="ECO:0000259" key="9">
    <source>
        <dbReference type="Pfam" id="PF00078"/>
    </source>
</evidence>
<feature type="domain" description="Integrase zinc-binding" evidence="11">
    <location>
        <begin position="1760"/>
        <end position="1816"/>
    </location>
</feature>
<keyword evidence="13" id="KW-1185">Reference proteome</keyword>
<dbReference type="Pfam" id="PF17921">
    <property type="entry name" value="Integrase_H2C2"/>
    <property type="match status" value="1"/>
</dbReference>
<feature type="compositionally biased region" description="Polar residues" evidence="7">
    <location>
        <begin position="355"/>
        <end position="384"/>
    </location>
</feature>
<keyword evidence="4" id="KW-0540">Nuclease</keyword>
<evidence type="ECO:0000256" key="8">
    <source>
        <dbReference type="SAM" id="Phobius"/>
    </source>
</evidence>
<dbReference type="InterPro" id="IPR050951">
    <property type="entry name" value="Retrovirus_Pol_polyprotein"/>
</dbReference>
<dbReference type="InterPro" id="IPR021109">
    <property type="entry name" value="Peptidase_aspartic_dom_sf"/>
</dbReference>
<dbReference type="InterPro" id="IPR000477">
    <property type="entry name" value="RT_dom"/>
</dbReference>
<feature type="transmembrane region" description="Helical" evidence="8">
    <location>
        <begin position="974"/>
        <end position="996"/>
    </location>
</feature>
<name>A0A0C2DI72_9BILA</name>
<dbReference type="Gene3D" id="1.10.340.70">
    <property type="match status" value="1"/>
</dbReference>
<sequence>MEAFQFLLFLNPHIRSTQPQRARKKIADWKNEQLSRHAIMPENIEELEKFAILYRLSDLIEEISGETLRNLNTIRFWTERILSVANEVYNGACGLHVLDYKKFMKKLWPATRKTSTAQERLKRLQRREELRERIIANLRNKNSREHEMTQQTTPAEVEKKSILQHPTPHVMAEVNGEDVKESQAQQHQVYQACKMLGGAKLKYQQIPDRDTLSWKELVTELATRLKSQALLSDLRDELHNMTQGRDSVGEFAKKIYGKTKTAFQGQGDRIVSRMAIDFFIKGLNPEIRKAIRRLPDTDDFEVIVSNAEKEFRILEQERREDRDTIQAINALISDEKTNQLERQLNGMKVTPQRRPPTSNLPRSGNRFRQNNWKPRTPMNFNTVQRTFDPPRRTTFFGRPPSFWPQGRRRRTTEEEPGPSNAMRSNNVLPGTHLLCLAALVVIALLPTTEAQYQICGINPYSNVFSLPEAIDCTAAPNAPMIRTTKGYRDILEISMSNFFYIRTTRTILQRRRVSIPQELCQAARNTERVHDNELATVSPGLQMTKEIEEEDVFVPLWGSRKLEELRPLNYAGRNIRRDLELAITPVFDEYLNAEFGNVSFNRPDSLKPGWDLQVPYFEKRTTTTTTTTSRKPSSRQRSRTTTMRTIRTPTTTISTTSSRVQTTPTTVPSTITTIPQTTTVTTSIMTTFSSTTTSRTRETSPTTVLMTMTRPKQPVMNGAHQEHLDRPWIRPAPSEEYYHKTTPPLPPWMTSPRTTTEQQTFTRNYILPTDAAMRRRGMMSPILPTPLPIIQTTTGATQMREPPTIPTRRKYIRPYHPMVYANHTINGTCYALIPVVVDTTLWFAIPGTQDLTQTLITVPCPHPSIIRPTMTQKLLPPNTILNEQARPFIFDAPPLFYKTLDYFAPATSLHIEAIQQEQAELAMRLQKRGVVEKTMSQIRNTTSAVGHSLRPLYDSTTQKLADEVNEMKWSLISLVLWIVIPAVILLLCIGVCVIYVKLGHHDYLTTQKLTATTANGTKIQLPGSTRLPIQIGTHTILHQFHIAADHECPAPLLLGSNFIRSLNETGLALSMDLHNQTLTIGSDILDLVQIHHIALVPTKTYDVRIKEDTIIARRTNNIVPAKIDGILQPMCKAFLIEDNLRPMDDIFVVGRSLVSPSRDGSCFINILNPSNKEVYLPRRLKIAIAYPACASEIQIHALDIPHLPFQPTLHYSVYSTDTYHERLPITPTISRLHDSVYSTNFYDEHLPVIPPIPYPHDSVYSTKLHHKCPPTPPPIPCALDGTTEFPGTTTTLHNAYVPPEADWESRLPSFPAPLVDYDIANDIDLSRAALNNDQKNRLLDIIRFHANAFVGPDGHLGHYKGPIRHRIDLVEDAQIPARKIYHVLLEKRQEIEKQITQMLKDGIIRESSSPFCAPIVLQGFHQIPLEEEHCERTAFACFLGAFEYIRMPMGLKGAPATFQRIMDDFKKYLRARVFIYIDDLITTSETAEEHLRDIDEVLGKIEVIGMKLKAKKCEFAKEEINFLGFVLSKEGIRPNPEKTKAIDEYPTPRNITQIKSFLGMCSFFRRFIHNFANIASPITALTKKEVSFKWTPECESAMTTLKKALTTAPILAAPRLGKPFIIETDSSGKVITDHAPLKALLYRKDLAGRLAKYQIVLQEFDIKIVYRPGKKNIVCDTLSRHLPKEGPINAITTIQENHLQLDKVREEQDQCQWIAEFEKVLAKGEDIPKLSDYILIDNILYKLPLRLYQDPQLVLPETSTMKNDIIALVHQSQMGTAHLGMKKTRAAVERIAIWNNMTHDIAQFITQCQLCQSRKDPSAYRLQEPLHRFRITSRPWQRIHSDIIGPLPMT</sequence>
<dbReference type="CDD" id="cd01647">
    <property type="entry name" value="RT_LTR"/>
    <property type="match status" value="1"/>
</dbReference>
<dbReference type="Pfam" id="PF17919">
    <property type="entry name" value="RT_RNaseH_2"/>
    <property type="match status" value="1"/>
</dbReference>
<evidence type="ECO:0000256" key="1">
    <source>
        <dbReference type="ARBA" id="ARBA00012493"/>
    </source>
</evidence>
<dbReference type="FunFam" id="3.30.70.270:FF:000020">
    <property type="entry name" value="Transposon Tf2-6 polyprotein-like Protein"/>
    <property type="match status" value="1"/>
</dbReference>
<dbReference type="Gene3D" id="2.40.70.10">
    <property type="entry name" value="Acid Proteases"/>
    <property type="match status" value="1"/>
</dbReference>
<dbReference type="InterPro" id="IPR041577">
    <property type="entry name" value="RT_RNaseH_2"/>
</dbReference>
<dbReference type="FunFam" id="3.30.70.270:FF:000003">
    <property type="entry name" value="Transposon Ty3-G Gag-Pol polyprotein"/>
    <property type="match status" value="1"/>
</dbReference>
<feature type="compositionally biased region" description="Low complexity" evidence="7">
    <location>
        <begin position="622"/>
        <end position="631"/>
    </location>
</feature>
<keyword evidence="8" id="KW-1133">Transmembrane helix</keyword>
<dbReference type="InterPro" id="IPR043502">
    <property type="entry name" value="DNA/RNA_pol_sf"/>
</dbReference>
<keyword evidence="5" id="KW-0378">Hydrolase</keyword>
<feature type="region of interest" description="Disordered" evidence="7">
    <location>
        <begin position="621"/>
        <end position="642"/>
    </location>
</feature>
<dbReference type="GO" id="GO:0004519">
    <property type="term" value="F:endonuclease activity"/>
    <property type="evidence" value="ECO:0007669"/>
    <property type="project" value="UniProtKB-KW"/>
</dbReference>
<organism evidence="12 13">
    <name type="scientific">Ancylostoma duodenale</name>
    <dbReference type="NCBI Taxonomy" id="51022"/>
    <lineage>
        <taxon>Eukaryota</taxon>
        <taxon>Metazoa</taxon>
        <taxon>Ecdysozoa</taxon>
        <taxon>Nematoda</taxon>
        <taxon>Chromadorea</taxon>
        <taxon>Rhabditida</taxon>
        <taxon>Rhabditina</taxon>
        <taxon>Rhabditomorpha</taxon>
        <taxon>Strongyloidea</taxon>
        <taxon>Ancylostomatidae</taxon>
        <taxon>Ancylostomatinae</taxon>
        <taxon>Ancylostoma</taxon>
    </lineage>
</organism>
<keyword evidence="5" id="KW-0255">Endonuclease</keyword>
<evidence type="ECO:0000256" key="2">
    <source>
        <dbReference type="ARBA" id="ARBA00022679"/>
    </source>
</evidence>
<keyword evidence="12" id="KW-0695">RNA-directed DNA polymerase</keyword>
<accession>A0A0C2DI72</accession>
<evidence type="ECO:0000256" key="4">
    <source>
        <dbReference type="ARBA" id="ARBA00022722"/>
    </source>
</evidence>
<dbReference type="EC" id="2.7.7.49" evidence="1"/>
<evidence type="ECO:0000313" key="12">
    <source>
        <dbReference type="EMBL" id="KIH62167.1"/>
    </source>
</evidence>
<evidence type="ECO:0000259" key="10">
    <source>
        <dbReference type="Pfam" id="PF17919"/>
    </source>
</evidence>
<keyword evidence="2" id="KW-0808">Transferase</keyword>
<dbReference type="EMBL" id="KN729533">
    <property type="protein sequence ID" value="KIH62167.1"/>
    <property type="molecule type" value="Genomic_DNA"/>
</dbReference>
<keyword evidence="8" id="KW-0812">Transmembrane</keyword>
<proteinExistence type="predicted"/>
<evidence type="ECO:0000256" key="6">
    <source>
        <dbReference type="ARBA" id="ARBA00023268"/>
    </source>
</evidence>
<reference evidence="12 13" key="1">
    <citation type="submission" date="2013-12" db="EMBL/GenBank/DDBJ databases">
        <title>Draft genome of the parsitic nematode Ancylostoma duodenale.</title>
        <authorList>
            <person name="Mitreva M."/>
        </authorList>
    </citation>
    <scope>NUCLEOTIDE SEQUENCE [LARGE SCALE GENOMIC DNA]</scope>
    <source>
        <strain evidence="12 13">Zhejiang</strain>
    </source>
</reference>
<dbReference type="Proteomes" id="UP000054047">
    <property type="component" value="Unassembled WGS sequence"/>
</dbReference>
<keyword evidence="8" id="KW-0472">Membrane</keyword>
<keyword evidence="6" id="KW-0511">Multifunctional enzyme</keyword>
<feature type="domain" description="Reverse transcriptase" evidence="9">
    <location>
        <begin position="1418"/>
        <end position="1526"/>
    </location>
</feature>
<gene>
    <name evidence="12" type="ORF">ANCDUO_07553</name>
</gene>
<evidence type="ECO:0000256" key="5">
    <source>
        <dbReference type="ARBA" id="ARBA00022759"/>
    </source>
</evidence>
<dbReference type="OrthoDB" id="8000983at2759"/>
<feature type="domain" description="Reverse transcriptase/retrotransposon-derived protein RNase H-like" evidence="10">
    <location>
        <begin position="1590"/>
        <end position="1631"/>
    </location>
</feature>
<keyword evidence="3" id="KW-0548">Nucleotidyltransferase</keyword>
<dbReference type="PANTHER" id="PTHR37984:SF5">
    <property type="entry name" value="PROTEIN NYNRIN-LIKE"/>
    <property type="match status" value="1"/>
</dbReference>
<evidence type="ECO:0000256" key="7">
    <source>
        <dbReference type="SAM" id="MobiDB-lite"/>
    </source>
</evidence>
<dbReference type="Gene3D" id="3.10.10.10">
    <property type="entry name" value="HIV Type 1 Reverse Transcriptase, subunit A, domain 1"/>
    <property type="match status" value="2"/>
</dbReference>